<dbReference type="PANTHER" id="PTHR12764">
    <property type="entry name" value="WD REPEAT DOMAIN-RELATED"/>
    <property type="match status" value="1"/>
</dbReference>
<evidence type="ECO:0000313" key="19">
    <source>
        <dbReference type="Proteomes" id="UP000694391"/>
    </source>
</evidence>
<name>A0A8C0LP49_CANLU</name>
<dbReference type="PIRSF" id="PIRSF037536">
    <property type="entry name" value="WD_repeat_p35"/>
    <property type="match status" value="1"/>
</dbReference>
<dbReference type="InterPro" id="IPR015943">
    <property type="entry name" value="WD40/YVTN_repeat-like_dom_sf"/>
</dbReference>
<dbReference type="SUPFAM" id="SSF48371">
    <property type="entry name" value="ARM repeat"/>
    <property type="match status" value="1"/>
</dbReference>
<proteinExistence type="predicted"/>
<evidence type="ECO:0000259" key="15">
    <source>
        <dbReference type="Pfam" id="PF23390"/>
    </source>
</evidence>
<evidence type="ECO:0000256" key="4">
    <source>
        <dbReference type="ARBA" id="ARBA00022737"/>
    </source>
</evidence>
<evidence type="ECO:0000259" key="17">
    <source>
        <dbReference type="Pfam" id="PF25768"/>
    </source>
</evidence>
<dbReference type="PANTHER" id="PTHR12764:SF5">
    <property type="entry name" value="LD29485P"/>
    <property type="match status" value="1"/>
</dbReference>
<dbReference type="Pfam" id="PF23387">
    <property type="entry name" value="TPR_IFT80_172"/>
    <property type="match status" value="1"/>
</dbReference>
<evidence type="ECO:0000259" key="16">
    <source>
        <dbReference type="Pfam" id="PF24797"/>
    </source>
</evidence>
<feature type="domain" description="IFT121-like zinc finger" evidence="13">
    <location>
        <begin position="1093"/>
        <end position="1135"/>
    </location>
</feature>
<dbReference type="InterPro" id="IPR056158">
    <property type="entry name" value="Beta-prop_IFT121_2nd"/>
</dbReference>
<dbReference type="SUPFAM" id="SSF50978">
    <property type="entry name" value="WD40 repeat-like"/>
    <property type="match status" value="1"/>
</dbReference>
<comment type="subunit">
    <text evidence="10">Component of the IFT complex A (IFT-A) complex. IFT-A complex is divided into a core subcomplex composed of IFT122:IFT140:WDR19 which is associated with TULP3 and a peripheral subcomplex composed of IFT43:WDR35:TTC21B. Interacts directy with IFT122, ITF43 and TTC21B. Interacts with IFT43. Interacts with CFAP61.</text>
</comment>
<dbReference type="Pfam" id="PF25768">
    <property type="entry name" value="TPR_IFT121"/>
    <property type="match status" value="1"/>
</dbReference>
<protein>
    <recommendedName>
        <fullName evidence="11 12">WD repeat-containing protein 35</fullName>
    </recommendedName>
</protein>
<feature type="domain" description="IFT80/172/WDR35 TPR" evidence="14">
    <location>
        <begin position="653"/>
        <end position="743"/>
    </location>
</feature>
<dbReference type="GO" id="GO:0030991">
    <property type="term" value="C:intraciliary transport particle A"/>
    <property type="evidence" value="ECO:0007669"/>
    <property type="project" value="UniProtKB-UniRule"/>
</dbReference>
<dbReference type="GO" id="GO:0036064">
    <property type="term" value="C:ciliary basal body"/>
    <property type="evidence" value="ECO:0007669"/>
    <property type="project" value="UniProtKB-UniRule"/>
</dbReference>
<dbReference type="Ensembl" id="ENSCAFT00020038665.1">
    <property type="protein sequence ID" value="ENSCAFP00020033523.1"/>
    <property type="gene ID" value="ENSCAFG00020025847.1"/>
</dbReference>
<reference evidence="18" key="2">
    <citation type="submission" date="2025-09" db="UniProtKB">
        <authorList>
            <consortium name="Ensembl"/>
        </authorList>
    </citation>
    <scope>IDENTIFICATION</scope>
</reference>
<keyword evidence="5 12" id="KW-0970">Cilium biogenesis/degradation</keyword>
<dbReference type="Pfam" id="PF25170">
    <property type="entry name" value="TPR_WDR35"/>
    <property type="match status" value="1"/>
</dbReference>
<keyword evidence="2 12" id="KW-0963">Cytoplasm</keyword>
<evidence type="ECO:0000256" key="7">
    <source>
        <dbReference type="ARBA" id="ARBA00023212"/>
    </source>
</evidence>
<dbReference type="GeneTree" id="ENSGT00940000155745"/>
<dbReference type="FunFam" id="2.130.10.10:FF:000187">
    <property type="entry name" value="WD repeat-containing protein 35"/>
    <property type="match status" value="1"/>
</dbReference>
<accession>A0A8C0LP49</accession>
<dbReference type="Pfam" id="PF23390">
    <property type="entry name" value="Beta-prop_WDR35_2nd"/>
    <property type="match status" value="1"/>
</dbReference>
<evidence type="ECO:0000256" key="12">
    <source>
        <dbReference type="PIRNR" id="PIRNR037536"/>
    </source>
</evidence>
<dbReference type="Pfam" id="PF23145">
    <property type="entry name" value="Zf_2nd_IFT121"/>
    <property type="match status" value="1"/>
</dbReference>
<dbReference type="GO" id="GO:0097730">
    <property type="term" value="C:non-motile cilium"/>
    <property type="evidence" value="ECO:0007669"/>
    <property type="project" value="TreeGrafter"/>
</dbReference>
<organism evidence="18 19">
    <name type="scientific">Canis lupus dingo</name>
    <name type="common">dingo</name>
    <dbReference type="NCBI Taxonomy" id="286419"/>
    <lineage>
        <taxon>Eukaryota</taxon>
        <taxon>Metazoa</taxon>
        <taxon>Chordata</taxon>
        <taxon>Craniata</taxon>
        <taxon>Vertebrata</taxon>
        <taxon>Euteleostomi</taxon>
        <taxon>Mammalia</taxon>
        <taxon>Eutheria</taxon>
        <taxon>Laurasiatheria</taxon>
        <taxon>Carnivora</taxon>
        <taxon>Caniformia</taxon>
        <taxon>Canidae</taxon>
        <taxon>Canis</taxon>
    </lineage>
</organism>
<dbReference type="InterPro" id="IPR056170">
    <property type="entry name" value="Znf_IFT121-like"/>
</dbReference>
<dbReference type="InterPro" id="IPR039857">
    <property type="entry name" value="Ift122/121"/>
</dbReference>
<evidence type="ECO:0000256" key="3">
    <source>
        <dbReference type="ARBA" id="ARBA00022574"/>
    </source>
</evidence>
<dbReference type="Gene3D" id="1.25.40.470">
    <property type="match status" value="1"/>
</dbReference>
<evidence type="ECO:0000256" key="1">
    <source>
        <dbReference type="ARBA" id="ARBA00004430"/>
    </source>
</evidence>
<keyword evidence="4" id="KW-0677">Repeat</keyword>
<gene>
    <name evidence="18" type="primary">WDR35</name>
</gene>
<evidence type="ECO:0000256" key="9">
    <source>
        <dbReference type="ARBA" id="ARBA00058990"/>
    </source>
</evidence>
<feature type="domain" description="IFT121-like TPR repeats" evidence="17">
    <location>
        <begin position="976"/>
        <end position="1075"/>
    </location>
</feature>
<comment type="subcellular location">
    <subcellularLocation>
        <location evidence="1">Cytoplasm</location>
        <location evidence="1">Cytoskeleton</location>
        <location evidence="1">Cilium axoneme</location>
    </subcellularLocation>
    <subcellularLocation>
        <location evidence="12">Cytoplasm</location>
        <location evidence="12">Cytoskeleton</location>
        <location evidence="12">Microtubule organizing center</location>
        <location evidence="12">Centrosome</location>
    </subcellularLocation>
    <subcellularLocation>
        <location evidence="12">Cytoplasm</location>
        <location evidence="12">Cytoskeleton</location>
        <location evidence="12">Cilium basal body</location>
    </subcellularLocation>
</comment>
<feature type="domain" description="IFT121 second beta-propeller" evidence="15">
    <location>
        <begin position="321"/>
        <end position="622"/>
    </location>
</feature>
<dbReference type="FunFam" id="1.25.40.470:FF:000004">
    <property type="entry name" value="WD repeat-containing protein 35"/>
    <property type="match status" value="1"/>
</dbReference>
<evidence type="ECO:0000256" key="6">
    <source>
        <dbReference type="ARBA" id="ARBA00023069"/>
    </source>
</evidence>
<feature type="domain" description="IFT121/TULP4 N-terminal" evidence="16">
    <location>
        <begin position="84"/>
        <end position="316"/>
    </location>
</feature>
<feature type="domain" description="IFT121/TULP4 N-terminal" evidence="16">
    <location>
        <begin position="1"/>
        <end position="73"/>
    </location>
</feature>
<sequence>MFFYLSKKIAIPNNVKLKCVSWNKDQGFIACGGEDGLLKVLKLETQTDDAKLRGLAAPSNLSMNQTLEGHSGESLYFMECFQLLCESSWYEEMINNRNKSVVRSMSWNADGQKICIVYEDGAVIVGSVDGNRIWGKDLKGIQLCHVAWSADSKILLFGMANGEIHIYDNQGNFIMKMKLNCLVNVTGAISIAGIHWYHGTEGYVEPDCPCLAICFDNGRCQIMRHENDQNPVLIDTGMYVVSIQWNHIGSVLAVAGSQKVVTQDKDVNTVQFYTPFGEHLGTLKVPGKQMSALSWEGGGLKIALAVDSFIYFANIRPDYKWGYCSNTVVYAYTRPDRPEYCVIFWDTKNNEKYVKYVKSLLSITTCGDFCILATKADENHPQHKHSAILCNCNLIVLMLFLIVPLFVAMTKTHVIAASKEAFYTWQYRVAKKLTALEINQITRSRKEGRERIYHIDDTPSGSVDGVLDYSKAIQGRESGAIQRYSLPNVGLIQKYSLNCRAYQLSLNCNSSRLAIIDISGALTFFDLDARVTDSTGQQVTGELLKLERKDVWDMKWAKDNPDLFAMMEKTRMYVFRNLDPEEPIQTSGYICNFEDLEIKSVLLDEILKNPEHPNKDYIINFEIRSLRDSRALIEKVGIEDASQFIEDNPHPRLWRLLAEAALQKLDLHTAEQAFVHCKDYQGIKFVKRLGNLQSEPMRQAEVAAYFGRFEEAERMYLDMDRRDLAIGLRLKLGDWFRVLQLLKTGSGDADDSLLEQAHNAIGDYFADRQKWLNAVQYYVQGRNQERLAECYYMLEDYEGLENLASSLPENHKLLPEIAQMFVRVGMCEQAVTAFLKCNQPKAAVDTCVHLNQWNKAVELAKNHSMKEIGSLLARYASHLLEKNKTLDAIELYRKANYFYDAAKLMFKIADEEAKKRTKPLRVKKLYVLSALLIEQYHEQMKNAQRGKVKGKSSEATSALAGLLEEEVLSTTSRFTDNAWRGAEAYHFFILAQRQLYQGYVDTALKTALHLRDYEDIIPAVEIYSLLAICACASRAFGTCSKAFIKLESLETLSSEQKQQYEDLALEIFTKHTPKDNRKSELDSLLEGGEGKLPTCVATGSPITEYQFWMCSVCKHCVLAQEIGNYNFCPLCHSSVA</sequence>
<reference evidence="18" key="1">
    <citation type="submission" date="2025-08" db="UniProtKB">
        <authorList>
            <consortium name="Ensembl"/>
        </authorList>
    </citation>
    <scope>IDENTIFICATION</scope>
</reference>
<comment type="function">
    <text evidence="9">As a component of the IFT complex A (IFT-A), a complex required for retrograde ciliary transport and entry into cilia of G protein-coupled receptors (GPCRs), it is involved in ciliogenesis and ciliary protein trafficking. May promote CASP3 activation and TNF-stimulated apoptosis.</text>
</comment>
<evidence type="ECO:0000256" key="11">
    <source>
        <dbReference type="ARBA" id="ARBA00070596"/>
    </source>
</evidence>
<dbReference type="GO" id="GO:0035721">
    <property type="term" value="P:intraciliary retrograde transport"/>
    <property type="evidence" value="ECO:0007669"/>
    <property type="project" value="UniProtKB-UniRule"/>
</dbReference>
<dbReference type="InterPro" id="IPR017233">
    <property type="entry name" value="WDR35"/>
</dbReference>
<evidence type="ECO:0000256" key="8">
    <source>
        <dbReference type="ARBA" id="ARBA00023273"/>
    </source>
</evidence>
<keyword evidence="8 12" id="KW-0966">Cell projection</keyword>
<dbReference type="GO" id="GO:0005930">
    <property type="term" value="C:axoneme"/>
    <property type="evidence" value="ECO:0007669"/>
    <property type="project" value="UniProtKB-SubCell"/>
</dbReference>
<dbReference type="AlphaFoldDB" id="A0A8C0LP49"/>
<dbReference type="Pfam" id="PF24797">
    <property type="entry name" value="Beta-prop_WDR35_TULP_N"/>
    <property type="match status" value="2"/>
</dbReference>
<keyword evidence="6 12" id="KW-0969">Cilium</keyword>
<dbReference type="GO" id="GO:0061512">
    <property type="term" value="P:protein localization to cilium"/>
    <property type="evidence" value="ECO:0007669"/>
    <property type="project" value="TreeGrafter"/>
</dbReference>
<dbReference type="Proteomes" id="UP000694391">
    <property type="component" value="Unplaced"/>
</dbReference>
<evidence type="ECO:0000259" key="14">
    <source>
        <dbReference type="Pfam" id="PF23387"/>
    </source>
</evidence>
<dbReference type="InterPro" id="IPR057979">
    <property type="entry name" value="TPR_IFT121"/>
</dbReference>
<dbReference type="InterPro" id="IPR016024">
    <property type="entry name" value="ARM-type_fold"/>
</dbReference>
<dbReference type="GO" id="GO:1905515">
    <property type="term" value="P:non-motile cilium assembly"/>
    <property type="evidence" value="ECO:0007669"/>
    <property type="project" value="TreeGrafter"/>
</dbReference>
<dbReference type="GO" id="GO:0005813">
    <property type="term" value="C:centrosome"/>
    <property type="evidence" value="ECO:0007669"/>
    <property type="project" value="UniProtKB-SubCell"/>
</dbReference>
<evidence type="ECO:0000256" key="5">
    <source>
        <dbReference type="ARBA" id="ARBA00022794"/>
    </source>
</evidence>
<dbReference type="InterPro" id="IPR056159">
    <property type="entry name" value="Beta-prop_IFT121_TULP_N"/>
</dbReference>
<evidence type="ECO:0000256" key="10">
    <source>
        <dbReference type="ARBA" id="ARBA00062232"/>
    </source>
</evidence>
<evidence type="ECO:0000313" key="18">
    <source>
        <dbReference type="Ensembl" id="ENSCAFP00020033523.1"/>
    </source>
</evidence>
<keyword evidence="3" id="KW-0853">WD repeat</keyword>
<dbReference type="InterPro" id="IPR056157">
    <property type="entry name" value="TPR_IFT80_172_dom"/>
</dbReference>
<keyword evidence="19" id="KW-1185">Reference proteome</keyword>
<evidence type="ECO:0000259" key="13">
    <source>
        <dbReference type="Pfam" id="PF23145"/>
    </source>
</evidence>
<dbReference type="InterPro" id="IPR057361">
    <property type="entry name" value="TPR_WDR35"/>
</dbReference>
<keyword evidence="7 12" id="KW-0206">Cytoskeleton</keyword>
<dbReference type="Gene3D" id="2.130.10.10">
    <property type="entry name" value="YVTN repeat-like/Quinoprotein amine dehydrogenase"/>
    <property type="match status" value="1"/>
</dbReference>
<dbReference type="InterPro" id="IPR036322">
    <property type="entry name" value="WD40_repeat_dom_sf"/>
</dbReference>
<evidence type="ECO:0000256" key="2">
    <source>
        <dbReference type="ARBA" id="ARBA00022490"/>
    </source>
</evidence>
<dbReference type="SUPFAM" id="SSF82171">
    <property type="entry name" value="DPP6 N-terminal domain-like"/>
    <property type="match status" value="1"/>
</dbReference>